<evidence type="ECO:0000313" key="2">
    <source>
        <dbReference type="EMBL" id="GAL84070.1"/>
    </source>
</evidence>
<dbReference type="eggNOG" id="COG1680">
    <property type="taxonomic scope" value="Bacteria"/>
</dbReference>
<keyword evidence="3" id="KW-1185">Reference proteome</keyword>
<evidence type="ECO:0000313" key="3">
    <source>
        <dbReference type="Proteomes" id="UP000030185"/>
    </source>
</evidence>
<dbReference type="SUPFAM" id="SSF56601">
    <property type="entry name" value="beta-lactamase/transpeptidase-like"/>
    <property type="match status" value="1"/>
</dbReference>
<evidence type="ECO:0000259" key="1">
    <source>
        <dbReference type="Pfam" id="PF00144"/>
    </source>
</evidence>
<dbReference type="Pfam" id="PF00144">
    <property type="entry name" value="Beta-lactamase"/>
    <property type="match status" value="1"/>
</dbReference>
<proteinExistence type="predicted"/>
<name>A0A098LAW8_9BACT</name>
<dbReference type="InterPro" id="IPR001466">
    <property type="entry name" value="Beta-lactam-related"/>
</dbReference>
<dbReference type="InterPro" id="IPR012338">
    <property type="entry name" value="Beta-lactam/transpept-like"/>
</dbReference>
<protein>
    <submittedName>
        <fullName evidence="2">Beta-lactamase</fullName>
    </submittedName>
</protein>
<dbReference type="PANTHER" id="PTHR46825">
    <property type="entry name" value="D-ALANYL-D-ALANINE-CARBOXYPEPTIDASE/ENDOPEPTIDASE AMPH"/>
    <property type="match status" value="1"/>
</dbReference>
<comment type="caution">
    <text evidence="2">The sequence shown here is derived from an EMBL/GenBank/DDBJ whole genome shotgun (WGS) entry which is preliminary data.</text>
</comment>
<sequence>MSFLNKKSDISNNVKLVENYYSLKGNLSNSQKTKSAKIEDLVQKLGRTKQFNGCVLVSEDGKIIYDNYYGFSDWKKKTPLSDSASFHLASVSKQFTAMGILMLSEEKKISFDDDIQKYLPEIPYKDIKIRNLLNHSSGIPNILNYLPNFFCYWDSCEIAKNKDLIYIYKNFHPPAQFKPGSRFSYNNSNYVLLAEIIERVSNQSYESFIEKRIFKTLGMRHSFVYNINDEGKIKNRVRIYGPYRGGHSSDENDLRNGMVGEKGIYSSTIDLFKWDRALAKNILVADSTIKKAFDYSVLTNGKRINYGFGWRKVKNEPDIVYHFGHWRGANTCIIRFTKDNNCIIILNNTSSRRVKYLAQQIISILYQDRGFEPEF</sequence>
<dbReference type="STRING" id="153721.MYP_1298"/>
<gene>
    <name evidence="2" type="ORF">MYP_1298</name>
</gene>
<dbReference type="Proteomes" id="UP000030185">
    <property type="component" value="Unassembled WGS sequence"/>
</dbReference>
<organism evidence="2 3">
    <name type="scientific">Sporocytophaga myxococcoides</name>
    <dbReference type="NCBI Taxonomy" id="153721"/>
    <lineage>
        <taxon>Bacteria</taxon>
        <taxon>Pseudomonadati</taxon>
        <taxon>Bacteroidota</taxon>
        <taxon>Cytophagia</taxon>
        <taxon>Cytophagales</taxon>
        <taxon>Cytophagaceae</taxon>
        <taxon>Sporocytophaga</taxon>
    </lineage>
</organism>
<dbReference type="Gene3D" id="3.40.710.10">
    <property type="entry name" value="DD-peptidase/beta-lactamase superfamily"/>
    <property type="match status" value="1"/>
</dbReference>
<dbReference type="InterPro" id="IPR050491">
    <property type="entry name" value="AmpC-like"/>
</dbReference>
<feature type="domain" description="Beta-lactamase-related" evidence="1">
    <location>
        <begin position="39"/>
        <end position="360"/>
    </location>
</feature>
<accession>A0A098LAW8</accession>
<reference evidence="2 3" key="1">
    <citation type="submission" date="2014-09" db="EMBL/GenBank/DDBJ databases">
        <title>Sporocytophaga myxococcoides PG-01 genome sequencing.</title>
        <authorList>
            <person name="Liu L."/>
            <person name="Gao P.J."/>
            <person name="Chen G.J."/>
            <person name="Wang L.S."/>
        </authorList>
    </citation>
    <scope>NUCLEOTIDE SEQUENCE [LARGE SCALE GENOMIC DNA]</scope>
    <source>
        <strain evidence="2 3">PG-01</strain>
    </source>
</reference>
<dbReference type="AlphaFoldDB" id="A0A098LAW8"/>
<dbReference type="PANTHER" id="PTHR46825:SF9">
    <property type="entry name" value="BETA-LACTAMASE-RELATED DOMAIN-CONTAINING PROTEIN"/>
    <property type="match status" value="1"/>
</dbReference>
<dbReference type="EMBL" id="BBLT01000002">
    <property type="protein sequence ID" value="GAL84070.1"/>
    <property type="molecule type" value="Genomic_DNA"/>
</dbReference>